<organism evidence="1 2">
    <name type="scientific">Paramecium primaurelia</name>
    <dbReference type="NCBI Taxonomy" id="5886"/>
    <lineage>
        <taxon>Eukaryota</taxon>
        <taxon>Sar</taxon>
        <taxon>Alveolata</taxon>
        <taxon>Ciliophora</taxon>
        <taxon>Intramacronucleata</taxon>
        <taxon>Oligohymenophorea</taxon>
        <taxon>Peniculida</taxon>
        <taxon>Parameciidae</taxon>
        <taxon>Paramecium</taxon>
    </lineage>
</organism>
<evidence type="ECO:0000313" key="1">
    <source>
        <dbReference type="EMBL" id="CAD8110537.1"/>
    </source>
</evidence>
<sequence length="65" mass="7714">MEENMKDNTLMIKNMDKEYQNGVADGRKYSGQWELGKQHGIGEYFNGQINKKGQWNYGKRLKWLD</sequence>
<name>A0A8S1Q5L1_PARPR</name>
<comment type="caution">
    <text evidence="1">The sequence shown here is derived from an EMBL/GenBank/DDBJ whole genome shotgun (WGS) entry which is preliminary data.</text>
</comment>
<accession>A0A8S1Q5L1</accession>
<gene>
    <name evidence="1" type="ORF">PPRIM_AZ9-3.1.T1440108</name>
</gene>
<proteinExistence type="predicted"/>
<keyword evidence="2" id="KW-1185">Reference proteome</keyword>
<evidence type="ECO:0000313" key="2">
    <source>
        <dbReference type="Proteomes" id="UP000688137"/>
    </source>
</evidence>
<dbReference type="EMBL" id="CAJJDM010000148">
    <property type="protein sequence ID" value="CAD8110537.1"/>
    <property type="molecule type" value="Genomic_DNA"/>
</dbReference>
<dbReference type="AlphaFoldDB" id="A0A8S1Q5L1"/>
<protein>
    <submittedName>
        <fullName evidence="1">Uncharacterized protein</fullName>
    </submittedName>
</protein>
<dbReference type="Proteomes" id="UP000688137">
    <property type="component" value="Unassembled WGS sequence"/>
</dbReference>
<reference evidence="1" key="1">
    <citation type="submission" date="2021-01" db="EMBL/GenBank/DDBJ databases">
        <authorList>
            <consortium name="Genoscope - CEA"/>
            <person name="William W."/>
        </authorList>
    </citation>
    <scope>NUCLEOTIDE SEQUENCE</scope>
</reference>